<dbReference type="InterPro" id="IPR036779">
    <property type="entry name" value="LysM_dom_sf"/>
</dbReference>
<comment type="caution">
    <text evidence="2">The sequence shown here is derived from an EMBL/GenBank/DDBJ whole genome shotgun (WGS) entry which is preliminary data.</text>
</comment>
<keyword evidence="3" id="KW-1185">Reference proteome</keyword>
<dbReference type="PROSITE" id="PS51782">
    <property type="entry name" value="LYSM"/>
    <property type="match status" value="1"/>
</dbReference>
<dbReference type="EMBL" id="AZGM01000019">
    <property type="protein sequence ID" value="KRM29838.1"/>
    <property type="molecule type" value="Genomic_DNA"/>
</dbReference>
<dbReference type="PATRIC" id="fig|1423782.4.peg.1097"/>
<sequence length="250" mass="27808">MSSYDRVAWCTELSPTDHEYFKKMKDDGIDTAVICLKVAGAPATISGMHQTYAARAAGMIVHACCVTDLVDPQLDAINFAGRLNGLRYPAETRLAIMPLPDPRMGDPEPLIWEFIKELQEYRPNADIDICVTKEQIFNAEIMLCLLPAGINLTVANPGGLNAGVKEAGTWIYTSTYNGQPQLLAYDLYQYYSRPTSRGVQLSLDNEHEAREGDTWWIIAKQYDVGILDLLALNKANISDRIIPGQRIRVA</sequence>
<dbReference type="RefSeq" id="WP_053002987.1">
    <property type="nucleotide sequence ID" value="NZ_AZGM01000019.1"/>
</dbReference>
<evidence type="ECO:0000313" key="2">
    <source>
        <dbReference type="EMBL" id="KRM29838.1"/>
    </source>
</evidence>
<dbReference type="SUPFAM" id="SSF54106">
    <property type="entry name" value="LysM domain"/>
    <property type="match status" value="1"/>
</dbReference>
<evidence type="ECO:0000313" key="3">
    <source>
        <dbReference type="Proteomes" id="UP000051412"/>
    </source>
</evidence>
<dbReference type="CDD" id="cd00118">
    <property type="entry name" value="LysM"/>
    <property type="match status" value="1"/>
</dbReference>
<evidence type="ECO:0000259" key="1">
    <source>
        <dbReference type="PROSITE" id="PS51782"/>
    </source>
</evidence>
<name>A0A0R1XI28_9LACO</name>
<reference evidence="2 3" key="1">
    <citation type="journal article" date="2015" name="Genome Announc.">
        <title>Expanding the biotechnology potential of lactobacilli through comparative genomics of 213 strains and associated genera.</title>
        <authorList>
            <person name="Sun Z."/>
            <person name="Harris H.M."/>
            <person name="McCann A."/>
            <person name="Guo C."/>
            <person name="Argimon S."/>
            <person name="Zhang W."/>
            <person name="Yang X."/>
            <person name="Jeffery I.B."/>
            <person name="Cooney J.C."/>
            <person name="Kagawa T.F."/>
            <person name="Liu W."/>
            <person name="Song Y."/>
            <person name="Salvetti E."/>
            <person name="Wrobel A."/>
            <person name="Rasinkangas P."/>
            <person name="Parkhill J."/>
            <person name="Rea M.C."/>
            <person name="O'Sullivan O."/>
            <person name="Ritari J."/>
            <person name="Douillard F.P."/>
            <person name="Paul Ross R."/>
            <person name="Yang R."/>
            <person name="Briner A.E."/>
            <person name="Felis G.E."/>
            <person name="de Vos W.M."/>
            <person name="Barrangou R."/>
            <person name="Klaenhammer T.R."/>
            <person name="Caufield P.W."/>
            <person name="Cui Y."/>
            <person name="Zhang H."/>
            <person name="O'Toole P.W."/>
        </authorList>
    </citation>
    <scope>NUCLEOTIDE SEQUENCE [LARGE SCALE GENOMIC DNA]</scope>
    <source>
        <strain evidence="2 3">DSM 6035</strain>
    </source>
</reference>
<dbReference type="Gene3D" id="3.10.350.10">
    <property type="entry name" value="LysM domain"/>
    <property type="match status" value="1"/>
</dbReference>
<gene>
    <name evidence="2" type="ORF">FD32_GL001048</name>
</gene>
<dbReference type="OrthoDB" id="2327954at2"/>
<proteinExistence type="predicted"/>
<dbReference type="STRING" id="1423782.FD32_GL001048"/>
<feature type="domain" description="LysM" evidence="1">
    <location>
        <begin position="205"/>
        <end position="249"/>
    </location>
</feature>
<dbReference type="SMART" id="SM00257">
    <property type="entry name" value="LysM"/>
    <property type="match status" value="1"/>
</dbReference>
<organism evidence="2 3">
    <name type="scientific">Limosilactobacillus panis DSM 6035</name>
    <dbReference type="NCBI Taxonomy" id="1423782"/>
    <lineage>
        <taxon>Bacteria</taxon>
        <taxon>Bacillati</taxon>
        <taxon>Bacillota</taxon>
        <taxon>Bacilli</taxon>
        <taxon>Lactobacillales</taxon>
        <taxon>Lactobacillaceae</taxon>
        <taxon>Limosilactobacillus</taxon>
    </lineage>
</organism>
<dbReference type="Pfam" id="PF01476">
    <property type="entry name" value="LysM"/>
    <property type="match status" value="1"/>
</dbReference>
<protein>
    <recommendedName>
        <fullName evidence="1">LysM domain-containing protein</fullName>
    </recommendedName>
</protein>
<dbReference type="Proteomes" id="UP000051412">
    <property type="component" value="Unassembled WGS sequence"/>
</dbReference>
<accession>A0A0R1XI28</accession>
<dbReference type="AlphaFoldDB" id="A0A0R1XI28"/>
<dbReference type="InterPro" id="IPR018392">
    <property type="entry name" value="LysM"/>
</dbReference>